<evidence type="ECO:0000313" key="1">
    <source>
        <dbReference type="EMBL" id="VAW50356.1"/>
    </source>
</evidence>
<organism evidence="1">
    <name type="scientific">hydrothermal vent metagenome</name>
    <dbReference type="NCBI Taxonomy" id="652676"/>
    <lineage>
        <taxon>unclassified sequences</taxon>
        <taxon>metagenomes</taxon>
        <taxon>ecological metagenomes</taxon>
    </lineage>
</organism>
<reference evidence="1" key="1">
    <citation type="submission" date="2018-06" db="EMBL/GenBank/DDBJ databases">
        <authorList>
            <person name="Zhirakovskaya E."/>
        </authorList>
    </citation>
    <scope>NUCLEOTIDE SEQUENCE</scope>
</reference>
<dbReference type="AlphaFoldDB" id="A0A3B0X148"/>
<accession>A0A3B0X148</accession>
<gene>
    <name evidence="1" type="ORF">MNBD_GAMMA05-1377</name>
</gene>
<proteinExistence type="predicted"/>
<dbReference type="EMBL" id="UOFE01000002">
    <property type="protein sequence ID" value="VAW50356.1"/>
    <property type="molecule type" value="Genomic_DNA"/>
</dbReference>
<name>A0A3B0X148_9ZZZZ</name>
<protein>
    <submittedName>
        <fullName evidence="1">Uncharacterized protein</fullName>
    </submittedName>
</protein>
<sequence>MHYVLIMLLMFAPMRSVQAAQTPHCNMDDMAIMTTDTVIQNSDVAMFVNDGQMHMANGSSMHHMADRSDAVPSTIEHSCCCCDGNSCGNDCDMGVTVLLLMQPSSYLPVYSNIENTILSSASIQIRELTPPSRPPLNLS</sequence>